<protein>
    <submittedName>
        <fullName evidence="6">Putative periplasmic binding protein/LacI transcriptional regulator</fullName>
    </submittedName>
</protein>
<dbReference type="STRING" id="545695.TREAZ_2551"/>
<feature type="domain" description="HTH lacI-type" evidence="5">
    <location>
        <begin position="4"/>
        <end position="58"/>
    </location>
</feature>
<dbReference type="KEGG" id="taz:TREAZ_2551"/>
<dbReference type="PANTHER" id="PTHR30146">
    <property type="entry name" value="LACI-RELATED TRANSCRIPTIONAL REPRESSOR"/>
    <property type="match status" value="1"/>
</dbReference>
<keyword evidence="4" id="KW-0804">Transcription</keyword>
<dbReference type="RefSeq" id="WP_015712976.1">
    <property type="nucleotide sequence ID" value="NC_015577.1"/>
</dbReference>
<dbReference type="Pfam" id="PF00356">
    <property type="entry name" value="LacI"/>
    <property type="match status" value="1"/>
</dbReference>
<reference evidence="7" key="1">
    <citation type="submission" date="2009-12" db="EMBL/GenBank/DDBJ databases">
        <title>Complete sequence of Treponema azotonutricium strain ZAS-9.</title>
        <authorList>
            <person name="Tetu S.G."/>
            <person name="Matson E."/>
            <person name="Ren Q."/>
            <person name="Seshadri R."/>
            <person name="Elbourne L."/>
            <person name="Hassan K.A."/>
            <person name="Durkin A."/>
            <person name="Radune D."/>
            <person name="Mohamoud Y."/>
            <person name="Shay R."/>
            <person name="Jin S."/>
            <person name="Zhang X."/>
            <person name="Lucey K."/>
            <person name="Ballor N.R."/>
            <person name="Ottesen E."/>
            <person name="Rosenthal R."/>
            <person name="Allen A."/>
            <person name="Leadbetter J.R."/>
            <person name="Paulsen I.T."/>
        </authorList>
    </citation>
    <scope>NUCLEOTIDE SEQUENCE [LARGE SCALE GENOMIC DNA]</scope>
    <source>
        <strain evidence="7">ATCC BAA-888 / DSM 13862 / ZAS-9</strain>
    </source>
</reference>
<keyword evidence="1" id="KW-0678">Repressor</keyword>
<dbReference type="PROSITE" id="PS50932">
    <property type="entry name" value="HTH_LACI_2"/>
    <property type="match status" value="1"/>
</dbReference>
<dbReference type="Pfam" id="PF00532">
    <property type="entry name" value="Peripla_BP_1"/>
    <property type="match status" value="1"/>
</dbReference>
<dbReference type="PANTHER" id="PTHR30146:SF148">
    <property type="entry name" value="HTH-TYPE TRANSCRIPTIONAL REPRESSOR PURR-RELATED"/>
    <property type="match status" value="1"/>
</dbReference>
<evidence type="ECO:0000256" key="4">
    <source>
        <dbReference type="ARBA" id="ARBA00023163"/>
    </source>
</evidence>
<dbReference type="Gene3D" id="1.10.260.40">
    <property type="entry name" value="lambda repressor-like DNA-binding domains"/>
    <property type="match status" value="1"/>
</dbReference>
<dbReference type="CDD" id="cd06267">
    <property type="entry name" value="PBP1_LacI_sugar_binding-like"/>
    <property type="match status" value="1"/>
</dbReference>
<dbReference type="Gene3D" id="3.40.50.2300">
    <property type="match status" value="2"/>
</dbReference>
<evidence type="ECO:0000313" key="6">
    <source>
        <dbReference type="EMBL" id="AEF83507.1"/>
    </source>
</evidence>
<dbReference type="EMBL" id="CP001841">
    <property type="protein sequence ID" value="AEF83507.1"/>
    <property type="molecule type" value="Genomic_DNA"/>
</dbReference>
<dbReference type="CDD" id="cd01392">
    <property type="entry name" value="HTH_LacI"/>
    <property type="match status" value="1"/>
</dbReference>
<keyword evidence="7" id="KW-1185">Reference proteome</keyword>
<accession>F5YF17</accession>
<sequence length="340" mass="37812">MPVITIKDVAKTAQVSIGTASMALNGKTIVNKQTKEKVLAAAKELGYLPNKYARLLNSKQTYVIGLSITDITNPFFGVIIDFIQEELAKDNYDIMLGITKGSTTKEQQVINKFIEMQVDGVIIVPSHKHISSTVHLQNLKNRNIPFCFITTYYVNVPAPCVMTDLSEGSYQLTKYLLRTGHKKIVYIVANRSMPVSNLRVEGYLNAYREAGIHFSQDWIVISEPTYDGGYDSTNKILAKGCPDAILAMNDIMAMGVLKHLKENNLQVPDSISVAGYDDLLYASLLETTLTTVQQPVRQMCQKACEVILHKINQPDDINEKILLRPQLIIRGSTAERNGGT</sequence>
<organism evidence="6 7">
    <name type="scientific">Leadbettera azotonutricia (strain ATCC BAA-888 / DSM 13862 / ZAS-9)</name>
    <name type="common">Treponema azotonutricium</name>
    <dbReference type="NCBI Taxonomy" id="545695"/>
    <lineage>
        <taxon>Bacteria</taxon>
        <taxon>Pseudomonadati</taxon>
        <taxon>Spirochaetota</taxon>
        <taxon>Spirochaetia</taxon>
        <taxon>Spirochaetales</taxon>
        <taxon>Breznakiellaceae</taxon>
        <taxon>Leadbettera</taxon>
    </lineage>
</organism>
<evidence type="ECO:0000256" key="3">
    <source>
        <dbReference type="ARBA" id="ARBA00023125"/>
    </source>
</evidence>
<reference evidence="6 7" key="2">
    <citation type="journal article" date="2011" name="ISME J.">
        <title>RNA-seq reveals cooperative metabolic interactions between two termite-gut spirochete species in co-culture.</title>
        <authorList>
            <person name="Rosenthal A.Z."/>
            <person name="Matson E.G."/>
            <person name="Eldar A."/>
            <person name="Leadbetter J.R."/>
        </authorList>
    </citation>
    <scope>NUCLEOTIDE SEQUENCE [LARGE SCALE GENOMIC DNA]</scope>
    <source>
        <strain evidence="7">ATCC BAA-888 / DSM 13862 / ZAS-9</strain>
    </source>
</reference>
<keyword evidence="3" id="KW-0238">DNA-binding</keyword>
<dbReference type="GO" id="GO:0003700">
    <property type="term" value="F:DNA-binding transcription factor activity"/>
    <property type="evidence" value="ECO:0007669"/>
    <property type="project" value="TreeGrafter"/>
</dbReference>
<evidence type="ECO:0000256" key="2">
    <source>
        <dbReference type="ARBA" id="ARBA00023015"/>
    </source>
</evidence>
<dbReference type="InterPro" id="IPR000843">
    <property type="entry name" value="HTH_LacI"/>
</dbReference>
<dbReference type="OrthoDB" id="305766at2"/>
<evidence type="ECO:0000259" key="5">
    <source>
        <dbReference type="PROSITE" id="PS50932"/>
    </source>
</evidence>
<dbReference type="InterPro" id="IPR028082">
    <property type="entry name" value="Peripla_BP_I"/>
</dbReference>
<dbReference type="GO" id="GO:0000976">
    <property type="term" value="F:transcription cis-regulatory region binding"/>
    <property type="evidence" value="ECO:0007669"/>
    <property type="project" value="TreeGrafter"/>
</dbReference>
<dbReference type="eggNOG" id="COG1609">
    <property type="taxonomic scope" value="Bacteria"/>
</dbReference>
<dbReference type="InParanoid" id="F5YF17"/>
<name>F5YF17_LEAAZ</name>
<dbReference type="SUPFAM" id="SSF53822">
    <property type="entry name" value="Periplasmic binding protein-like I"/>
    <property type="match status" value="1"/>
</dbReference>
<dbReference type="Proteomes" id="UP000009222">
    <property type="component" value="Chromosome"/>
</dbReference>
<dbReference type="PROSITE" id="PS00356">
    <property type="entry name" value="HTH_LACI_1"/>
    <property type="match status" value="1"/>
</dbReference>
<dbReference type="AlphaFoldDB" id="F5YF17"/>
<evidence type="ECO:0000313" key="7">
    <source>
        <dbReference type="Proteomes" id="UP000009222"/>
    </source>
</evidence>
<dbReference type="HOGENOM" id="CLU_037628_6_1_12"/>
<dbReference type="InterPro" id="IPR010982">
    <property type="entry name" value="Lambda_DNA-bd_dom_sf"/>
</dbReference>
<proteinExistence type="predicted"/>
<dbReference type="SUPFAM" id="SSF47413">
    <property type="entry name" value="lambda repressor-like DNA-binding domains"/>
    <property type="match status" value="1"/>
</dbReference>
<gene>
    <name evidence="6" type="ordered locus">TREAZ_2551</name>
</gene>
<keyword evidence="2" id="KW-0805">Transcription regulation</keyword>
<evidence type="ECO:0000256" key="1">
    <source>
        <dbReference type="ARBA" id="ARBA00022491"/>
    </source>
</evidence>
<dbReference type="InterPro" id="IPR001761">
    <property type="entry name" value="Peripla_BP/Lac1_sug-bd_dom"/>
</dbReference>
<dbReference type="SMART" id="SM00354">
    <property type="entry name" value="HTH_LACI"/>
    <property type="match status" value="1"/>
</dbReference>